<feature type="transmembrane region" description="Helical" evidence="5">
    <location>
        <begin position="54"/>
        <end position="74"/>
    </location>
</feature>
<evidence type="ECO:0000256" key="3">
    <source>
        <dbReference type="ARBA" id="ARBA00022989"/>
    </source>
</evidence>
<dbReference type="InterPro" id="IPR011701">
    <property type="entry name" value="MFS"/>
</dbReference>
<feature type="transmembrane region" description="Helical" evidence="5">
    <location>
        <begin position="108"/>
        <end position="125"/>
    </location>
</feature>
<name>A0A919P746_9CELL</name>
<reference evidence="7" key="1">
    <citation type="submission" date="2021-01" db="EMBL/GenBank/DDBJ databases">
        <title>Whole genome shotgun sequence of Cellulomonas chitinilytica NBRC 110799.</title>
        <authorList>
            <person name="Komaki H."/>
            <person name="Tamura T."/>
        </authorList>
    </citation>
    <scope>NUCLEOTIDE SEQUENCE</scope>
    <source>
        <strain evidence="7">NBRC 110799</strain>
    </source>
</reference>
<evidence type="ECO:0000313" key="8">
    <source>
        <dbReference type="Proteomes" id="UP000632740"/>
    </source>
</evidence>
<evidence type="ECO:0000256" key="5">
    <source>
        <dbReference type="SAM" id="Phobius"/>
    </source>
</evidence>
<evidence type="ECO:0000256" key="1">
    <source>
        <dbReference type="ARBA" id="ARBA00004651"/>
    </source>
</evidence>
<evidence type="ECO:0000259" key="6">
    <source>
        <dbReference type="PROSITE" id="PS50850"/>
    </source>
</evidence>
<dbReference type="InterPro" id="IPR051788">
    <property type="entry name" value="MFS_Transporter"/>
</dbReference>
<accession>A0A919P746</accession>
<feature type="transmembrane region" description="Helical" evidence="5">
    <location>
        <begin position="331"/>
        <end position="353"/>
    </location>
</feature>
<dbReference type="InterPro" id="IPR020846">
    <property type="entry name" value="MFS_dom"/>
</dbReference>
<dbReference type="PANTHER" id="PTHR23514:SF13">
    <property type="entry name" value="INNER MEMBRANE PROTEIN YBJJ"/>
    <property type="match status" value="1"/>
</dbReference>
<dbReference type="PROSITE" id="PS50850">
    <property type="entry name" value="MFS"/>
    <property type="match status" value="1"/>
</dbReference>
<keyword evidence="8" id="KW-1185">Reference proteome</keyword>
<dbReference type="PANTHER" id="PTHR23514">
    <property type="entry name" value="BYPASS OF STOP CODON PROTEIN 6"/>
    <property type="match status" value="1"/>
</dbReference>
<organism evidence="7 8">
    <name type="scientific">Cellulomonas chitinilytica</name>
    <dbReference type="NCBI Taxonomy" id="398759"/>
    <lineage>
        <taxon>Bacteria</taxon>
        <taxon>Bacillati</taxon>
        <taxon>Actinomycetota</taxon>
        <taxon>Actinomycetes</taxon>
        <taxon>Micrococcales</taxon>
        <taxon>Cellulomonadaceae</taxon>
        <taxon>Cellulomonas</taxon>
    </lineage>
</organism>
<comment type="subcellular location">
    <subcellularLocation>
        <location evidence="1">Cell membrane</location>
        <topology evidence="1">Multi-pass membrane protein</topology>
    </subcellularLocation>
</comment>
<dbReference type="GO" id="GO:0022857">
    <property type="term" value="F:transmembrane transporter activity"/>
    <property type="evidence" value="ECO:0007669"/>
    <property type="project" value="InterPro"/>
</dbReference>
<protein>
    <submittedName>
        <fullName evidence="7">MFS transporter</fullName>
    </submittedName>
</protein>
<feature type="transmembrane region" description="Helical" evidence="5">
    <location>
        <begin position="365"/>
        <end position="386"/>
    </location>
</feature>
<dbReference type="InterPro" id="IPR036259">
    <property type="entry name" value="MFS_trans_sf"/>
</dbReference>
<sequence>MSTSPSTHLRAGVTPVQRRARVAASAGFATQGFVFAMVLTSLTAFKDRYGIGDLTIAAVILGVCVMAGVGTFLADRVARTSGGSRAVLTAGLGVVAAAVVVVSTAPVFAVLAVGFAIYGVGLGMVDAGTNMQAVAIQRDYGRSLLTGFYAAWSAGGILGTVAIAVSTDRVPTDPVALVLLSGSVVAVAVAVLVAARGRRDEVPLHVETVAVVPSVDAAVPAATASASTSGPTRPDIPWAPLLVLGLAVVAYYVNDQAISTWSPIFMDEVLSTTGTLTKLGYAAYLAMTLVSRLAGDPCVRRWGRARVVRVAAIVGSAGLLLVLTAQAPEQAILGFAVAGAGLGLIAPLCFSAAESLAPGHADAVVARLNGFNYVGAVLGGVFVGAVGSASNLRWGFAIPAVLVLAVAVLAGRFGSLHPADRDAPATAHLPGAGA</sequence>
<proteinExistence type="predicted"/>
<dbReference type="RefSeq" id="WP_239070808.1">
    <property type="nucleotide sequence ID" value="NZ_BONK01000012.1"/>
</dbReference>
<feature type="domain" description="Major facilitator superfamily (MFS) profile" evidence="6">
    <location>
        <begin position="240"/>
        <end position="434"/>
    </location>
</feature>
<dbReference type="Proteomes" id="UP000632740">
    <property type="component" value="Unassembled WGS sequence"/>
</dbReference>
<feature type="transmembrane region" description="Helical" evidence="5">
    <location>
        <begin position="273"/>
        <end position="295"/>
    </location>
</feature>
<keyword evidence="2 5" id="KW-0812">Transmembrane</keyword>
<dbReference type="Pfam" id="PF07690">
    <property type="entry name" value="MFS_1"/>
    <property type="match status" value="1"/>
</dbReference>
<dbReference type="EMBL" id="BONK01000012">
    <property type="protein sequence ID" value="GIG22534.1"/>
    <property type="molecule type" value="Genomic_DNA"/>
</dbReference>
<feature type="transmembrane region" description="Helical" evidence="5">
    <location>
        <begin position="177"/>
        <end position="195"/>
    </location>
</feature>
<dbReference type="SUPFAM" id="SSF103473">
    <property type="entry name" value="MFS general substrate transporter"/>
    <property type="match status" value="1"/>
</dbReference>
<dbReference type="GO" id="GO:0005886">
    <property type="term" value="C:plasma membrane"/>
    <property type="evidence" value="ECO:0007669"/>
    <property type="project" value="UniProtKB-SubCell"/>
</dbReference>
<dbReference type="AlphaFoldDB" id="A0A919P746"/>
<feature type="transmembrane region" description="Helical" evidence="5">
    <location>
        <begin position="236"/>
        <end position="253"/>
    </location>
</feature>
<evidence type="ECO:0000256" key="4">
    <source>
        <dbReference type="ARBA" id="ARBA00023136"/>
    </source>
</evidence>
<keyword evidence="4 5" id="KW-0472">Membrane</keyword>
<feature type="transmembrane region" description="Helical" evidence="5">
    <location>
        <begin position="146"/>
        <end position="165"/>
    </location>
</feature>
<evidence type="ECO:0000313" key="7">
    <source>
        <dbReference type="EMBL" id="GIG22534.1"/>
    </source>
</evidence>
<gene>
    <name evidence="7" type="ORF">Cch01nite_32580</name>
</gene>
<feature type="transmembrane region" description="Helical" evidence="5">
    <location>
        <begin position="307"/>
        <end position="325"/>
    </location>
</feature>
<keyword evidence="3 5" id="KW-1133">Transmembrane helix</keyword>
<dbReference type="Gene3D" id="1.20.1250.20">
    <property type="entry name" value="MFS general substrate transporter like domains"/>
    <property type="match status" value="2"/>
</dbReference>
<feature type="transmembrane region" description="Helical" evidence="5">
    <location>
        <begin position="20"/>
        <end position="42"/>
    </location>
</feature>
<feature type="transmembrane region" description="Helical" evidence="5">
    <location>
        <begin position="86"/>
        <end position="102"/>
    </location>
</feature>
<evidence type="ECO:0000256" key="2">
    <source>
        <dbReference type="ARBA" id="ARBA00022692"/>
    </source>
</evidence>
<comment type="caution">
    <text evidence="7">The sequence shown here is derived from an EMBL/GenBank/DDBJ whole genome shotgun (WGS) entry which is preliminary data.</text>
</comment>
<feature type="transmembrane region" description="Helical" evidence="5">
    <location>
        <begin position="392"/>
        <end position="411"/>
    </location>
</feature>